<evidence type="ECO:0000313" key="1">
    <source>
        <dbReference type="EMBL" id="GET39972.1"/>
    </source>
</evidence>
<proteinExistence type="predicted"/>
<dbReference type="Pfam" id="PF13176">
    <property type="entry name" value="TPR_7"/>
    <property type="match status" value="1"/>
</dbReference>
<dbReference type="InterPro" id="IPR019734">
    <property type="entry name" value="TPR_rpt"/>
</dbReference>
<accession>A0AAV3XKF5</accession>
<dbReference type="Pfam" id="PF13424">
    <property type="entry name" value="TPR_12"/>
    <property type="match status" value="1"/>
</dbReference>
<protein>
    <submittedName>
        <fullName evidence="1">Tetratricopeptide region</fullName>
    </submittedName>
</protein>
<gene>
    <name evidence="1" type="ORF">MiSe_47450</name>
</gene>
<dbReference type="AlphaFoldDB" id="A0AAV3XKF5"/>
<name>A0AAV3XKF5_9CYAN</name>
<dbReference type="InterPro" id="IPR011990">
    <property type="entry name" value="TPR-like_helical_dom_sf"/>
</dbReference>
<keyword evidence="2" id="KW-1185">Reference proteome</keyword>
<dbReference type="SUPFAM" id="SSF48452">
    <property type="entry name" value="TPR-like"/>
    <property type="match status" value="2"/>
</dbReference>
<comment type="caution">
    <text evidence="1">The sequence shown here is derived from an EMBL/GenBank/DDBJ whole genome shotgun (WGS) entry which is preliminary data.</text>
</comment>
<evidence type="ECO:0000313" key="2">
    <source>
        <dbReference type="Proteomes" id="UP001050975"/>
    </source>
</evidence>
<dbReference type="PANTHER" id="PTHR10098">
    <property type="entry name" value="RAPSYN-RELATED"/>
    <property type="match status" value="1"/>
</dbReference>
<organism evidence="1 2">
    <name type="scientific">Microseira wollei NIES-4236</name>
    <dbReference type="NCBI Taxonomy" id="2530354"/>
    <lineage>
        <taxon>Bacteria</taxon>
        <taxon>Bacillati</taxon>
        <taxon>Cyanobacteriota</taxon>
        <taxon>Cyanophyceae</taxon>
        <taxon>Oscillatoriophycideae</taxon>
        <taxon>Aerosakkonematales</taxon>
        <taxon>Aerosakkonemataceae</taxon>
        <taxon>Microseira</taxon>
    </lineage>
</organism>
<dbReference type="EMBL" id="BLAY01000079">
    <property type="protein sequence ID" value="GET39972.1"/>
    <property type="molecule type" value="Genomic_DNA"/>
</dbReference>
<dbReference type="Gene3D" id="1.25.40.10">
    <property type="entry name" value="Tetratricopeptide repeat domain"/>
    <property type="match status" value="2"/>
</dbReference>
<dbReference type="SMART" id="SM00028">
    <property type="entry name" value="TPR"/>
    <property type="match status" value="5"/>
</dbReference>
<dbReference type="RefSeq" id="WP_226585689.1">
    <property type="nucleotide sequence ID" value="NZ_BLAY01000079.1"/>
</dbReference>
<sequence>MKNNHPDLDRKLKNNKPTGWLKAVKRLYRRRSLIIAALLFVLSLGLPSVVAQVSAQIPIVETQPSGLQLVQQAKRSYETKNFAEAARIWQQAASTFAAAGDVLNQAMALSNLSLTYQQLAEWDKAEQAIAQSLNLLQTQQTTPEKLRILAQSLDIQGQLQLTTGQTETALETWQQAANTYEQVNDEGRMAQSLLNLAQAQQDLGLYPRSCKTLIQALAVENIACETLSKATKSTPEKPDSLLSTFEALPDSPIKATGLRLLGDFLRVSGNLDRSQKVLQLSLEVAQRLPSPIDENEAHISLGNTARAQRNTEQALTHYKRAATSTFPIIKVQAQLNELSWRIENREQLSEAQALWPQIESELTKLPASREAIYARINLAQSLICLQQQAVENETTESSSPIIQQCNSLHKQVQKTK</sequence>
<reference evidence="1" key="1">
    <citation type="submission" date="2019-10" db="EMBL/GenBank/DDBJ databases">
        <title>Draft genome sequece of Microseira wollei NIES-4236.</title>
        <authorList>
            <person name="Yamaguchi H."/>
            <person name="Suzuki S."/>
            <person name="Kawachi M."/>
        </authorList>
    </citation>
    <scope>NUCLEOTIDE SEQUENCE</scope>
    <source>
        <strain evidence="1">NIES-4236</strain>
    </source>
</reference>
<dbReference type="Proteomes" id="UP001050975">
    <property type="component" value="Unassembled WGS sequence"/>
</dbReference>